<accession>A0ABP1MW95</accession>
<name>A0ABP1MW95_XYLVO</name>
<dbReference type="Pfam" id="PF13843">
    <property type="entry name" value="DDE_Tnp_1_7"/>
    <property type="match status" value="1"/>
</dbReference>
<reference evidence="2 3" key="1">
    <citation type="submission" date="2024-08" db="EMBL/GenBank/DDBJ databases">
        <authorList>
            <person name="Will J Nash"/>
            <person name="Angela Man"/>
            <person name="Seanna McTaggart"/>
            <person name="Kendall Baker"/>
            <person name="Tom Barker"/>
            <person name="Leah Catchpole"/>
            <person name="Alex Durrant"/>
            <person name="Karim Gharbi"/>
            <person name="Naomi Irish"/>
            <person name="Gemy Kaithakottil"/>
            <person name="Debby Ku"/>
            <person name="Aaliyah Providence"/>
            <person name="Felix Shaw"/>
            <person name="David Swarbreck"/>
            <person name="Chris Watkins"/>
            <person name="Ann M. McCartney"/>
            <person name="Giulio Formenti"/>
            <person name="Alice Mouton"/>
            <person name="Noel Vella"/>
            <person name="Bjorn M von Reumont"/>
            <person name="Adriana Vella"/>
            <person name="Wilfried Haerty"/>
        </authorList>
    </citation>
    <scope>NUCLEOTIDE SEQUENCE [LARGE SCALE GENOMIC DNA]</scope>
</reference>
<comment type="caution">
    <text evidence="2">The sequence shown here is derived from an EMBL/GenBank/DDBJ whole genome shotgun (WGS) entry which is preliminary data.</text>
</comment>
<organism evidence="2 3">
    <name type="scientific">Xylocopa violacea</name>
    <name type="common">Violet carpenter bee</name>
    <name type="synonym">Apis violacea</name>
    <dbReference type="NCBI Taxonomy" id="135666"/>
    <lineage>
        <taxon>Eukaryota</taxon>
        <taxon>Metazoa</taxon>
        <taxon>Ecdysozoa</taxon>
        <taxon>Arthropoda</taxon>
        <taxon>Hexapoda</taxon>
        <taxon>Insecta</taxon>
        <taxon>Pterygota</taxon>
        <taxon>Neoptera</taxon>
        <taxon>Endopterygota</taxon>
        <taxon>Hymenoptera</taxon>
        <taxon>Apocrita</taxon>
        <taxon>Aculeata</taxon>
        <taxon>Apoidea</taxon>
        <taxon>Anthophila</taxon>
        <taxon>Apidae</taxon>
        <taxon>Xylocopa</taxon>
        <taxon>Xylocopa</taxon>
    </lineage>
</organism>
<keyword evidence="3" id="KW-1185">Reference proteome</keyword>
<dbReference type="PANTHER" id="PTHR46599">
    <property type="entry name" value="PIGGYBAC TRANSPOSABLE ELEMENT-DERIVED PROTEIN 4"/>
    <property type="match status" value="1"/>
</dbReference>
<feature type="domain" description="PiggyBac transposable element-derived protein" evidence="1">
    <location>
        <begin position="30"/>
        <end position="200"/>
    </location>
</feature>
<evidence type="ECO:0000259" key="1">
    <source>
        <dbReference type="Pfam" id="PF13843"/>
    </source>
</evidence>
<proteinExistence type="predicted"/>
<dbReference type="InterPro" id="IPR029526">
    <property type="entry name" value="PGBD"/>
</dbReference>
<evidence type="ECO:0000313" key="2">
    <source>
        <dbReference type="EMBL" id="CAL7933005.1"/>
    </source>
</evidence>
<dbReference type="EMBL" id="CAXAJV020001280">
    <property type="protein sequence ID" value="CAL7933005.1"/>
    <property type="molecule type" value="Genomic_DNA"/>
</dbReference>
<sequence>MIEHVRKYSELEAFRVLETKWNLSIAKLYAFIGLLYARGAYEAKNMDPSFFSTTMSRNDFTEISRFIRFDNKNQRSERLQNDKFALISEVWCKFIENSQNCYKPGAYLSIDEQLFPTKARCRFTQYMPNKPDKFGIKFWLVSDVSSKYIVNGFPHLGKDEGRESSVPLGEFVTLKLAKPYTGHGRNITTDNFFTSVSLATLARSLLHFSMNNFRENLLLDLVGVFVQQQNVDDHHITTLHPRHKHKDYAVCSNRKVPGGRKETSYICETYDRKPGLHIGECFKRYHTMLLIINCKQ</sequence>
<dbReference type="PANTHER" id="PTHR46599:SF6">
    <property type="entry name" value="DUAL SPECIFICITY PHOSPHATASE 26"/>
    <property type="match status" value="1"/>
</dbReference>
<gene>
    <name evidence="2" type="ORF">XYLVIOL_LOCUS245</name>
</gene>
<protein>
    <recommendedName>
        <fullName evidence="1">PiggyBac transposable element-derived protein domain-containing protein</fullName>
    </recommendedName>
</protein>
<evidence type="ECO:0000313" key="3">
    <source>
        <dbReference type="Proteomes" id="UP001642520"/>
    </source>
</evidence>
<dbReference type="Proteomes" id="UP001642520">
    <property type="component" value="Unassembled WGS sequence"/>
</dbReference>